<dbReference type="PANTHER" id="PTHR42870:SF1">
    <property type="entry name" value="NON-SPECIFIC LIPID-TRANSFER PROTEIN-LIKE 2"/>
    <property type="match status" value="1"/>
</dbReference>
<dbReference type="EMBL" id="BMIF01000006">
    <property type="protein sequence ID" value="GGA67453.1"/>
    <property type="molecule type" value="Genomic_DNA"/>
</dbReference>
<dbReference type="GO" id="GO:0003988">
    <property type="term" value="F:acetyl-CoA C-acyltransferase activity"/>
    <property type="evidence" value="ECO:0007669"/>
    <property type="project" value="UniProtKB-ARBA"/>
</dbReference>
<accession>A0A916RRZ9</accession>
<dbReference type="SUPFAM" id="SSF53901">
    <property type="entry name" value="Thiolase-like"/>
    <property type="match status" value="2"/>
</dbReference>
<dbReference type="InterPro" id="IPR016039">
    <property type="entry name" value="Thiolase-like"/>
</dbReference>
<dbReference type="InterPro" id="IPR055140">
    <property type="entry name" value="Thiolase_C_2"/>
</dbReference>
<dbReference type="Proteomes" id="UP000636264">
    <property type="component" value="Unassembled WGS sequence"/>
</dbReference>
<gene>
    <name evidence="2" type="ORF">GCM10011385_21690</name>
</gene>
<dbReference type="RefSeq" id="WP_188721085.1">
    <property type="nucleotide sequence ID" value="NZ_BMIF01000006.1"/>
</dbReference>
<comment type="caution">
    <text evidence="2">The sequence shown here is derived from an EMBL/GenBank/DDBJ whole genome shotgun (WGS) entry which is preliminary data.</text>
</comment>
<protein>
    <submittedName>
        <fullName evidence="2">Thiolase</fullName>
    </submittedName>
</protein>
<dbReference type="PIRSF" id="PIRSF000429">
    <property type="entry name" value="Ac-CoA_Ac_transf"/>
    <property type="match status" value="1"/>
</dbReference>
<feature type="domain" description="Thiolase C-terminal" evidence="1">
    <location>
        <begin position="232"/>
        <end position="371"/>
    </location>
</feature>
<sequence>MRGKVSITGVGHTTWGKHPGRDRVALIVEAAAKAIADAGLEKDEIDAVLVKQPNSAPGILYGQKVAEALGLRPTIGLNLDQGGAACTSLLQYGSLAIEAGMIKNALIVYGDTPRTGSRAALHRPRGDDAIMGWYSVAAGYAMIHQAYQQRYSSAPEEFGIFAVQMRANGAENPNAHLRSPLTMDEYLAGGKLIDPLRKDDFCLVSDGAAAIVIGATADARDRSRAVPLLGMGQGQESWEVHLRPDILRTKAEDSANMAFKMAGIDRKDLSFAQIYDCFTVTVLQTLEDYGLAPRGTAGKKALAEGIGLDGWLPLNTSGGLLSESGTPGLQLIIEGVRQMRGEATLQVKDPRFGLITNQGGTMHTHATIIVGQPS</sequence>
<evidence type="ECO:0000313" key="2">
    <source>
        <dbReference type="EMBL" id="GGA67453.1"/>
    </source>
</evidence>
<organism evidence="2 3">
    <name type="scientific">Nitratireductor aestuarii</name>
    <dbReference type="NCBI Taxonomy" id="1735103"/>
    <lineage>
        <taxon>Bacteria</taxon>
        <taxon>Pseudomonadati</taxon>
        <taxon>Pseudomonadota</taxon>
        <taxon>Alphaproteobacteria</taxon>
        <taxon>Hyphomicrobiales</taxon>
        <taxon>Phyllobacteriaceae</taxon>
        <taxon>Nitratireductor</taxon>
    </lineage>
</organism>
<reference evidence="2" key="2">
    <citation type="submission" date="2020-09" db="EMBL/GenBank/DDBJ databases">
        <authorList>
            <person name="Sun Q."/>
            <person name="Zhou Y."/>
        </authorList>
    </citation>
    <scope>NUCLEOTIDE SEQUENCE</scope>
    <source>
        <strain evidence="2">CGMCC 1.15320</strain>
    </source>
</reference>
<dbReference type="AlphaFoldDB" id="A0A916RRZ9"/>
<dbReference type="Pfam" id="PF22691">
    <property type="entry name" value="Thiolase_C_1"/>
    <property type="match status" value="1"/>
</dbReference>
<dbReference type="PANTHER" id="PTHR42870">
    <property type="entry name" value="ACETYL-COA C-ACETYLTRANSFERASE"/>
    <property type="match status" value="1"/>
</dbReference>
<evidence type="ECO:0000313" key="3">
    <source>
        <dbReference type="Proteomes" id="UP000636264"/>
    </source>
</evidence>
<keyword evidence="3" id="KW-1185">Reference proteome</keyword>
<dbReference type="CDD" id="cd00829">
    <property type="entry name" value="SCP-x_thiolase"/>
    <property type="match status" value="1"/>
</dbReference>
<evidence type="ECO:0000259" key="1">
    <source>
        <dbReference type="Pfam" id="PF22691"/>
    </source>
</evidence>
<proteinExistence type="predicted"/>
<reference evidence="2" key="1">
    <citation type="journal article" date="2014" name="Int. J. Syst. Evol. Microbiol.">
        <title>Complete genome sequence of Corynebacterium casei LMG S-19264T (=DSM 44701T), isolated from a smear-ripened cheese.</title>
        <authorList>
            <consortium name="US DOE Joint Genome Institute (JGI-PGF)"/>
            <person name="Walter F."/>
            <person name="Albersmeier A."/>
            <person name="Kalinowski J."/>
            <person name="Ruckert C."/>
        </authorList>
    </citation>
    <scope>NUCLEOTIDE SEQUENCE</scope>
    <source>
        <strain evidence="2">CGMCC 1.15320</strain>
    </source>
</reference>
<name>A0A916RRZ9_9HYPH</name>
<dbReference type="InterPro" id="IPR002155">
    <property type="entry name" value="Thiolase"/>
</dbReference>
<dbReference type="Gene3D" id="3.40.47.10">
    <property type="match status" value="1"/>
</dbReference>